<dbReference type="PANTHER" id="PTHR31739">
    <property type="entry name" value="ENT-COPALYL DIPHOSPHATE SYNTHASE, CHLOROPLASTIC"/>
    <property type="match status" value="1"/>
</dbReference>
<comment type="cofactor">
    <cofactor evidence="1">
        <name>Mg(2+)</name>
        <dbReference type="ChEBI" id="CHEBI:18420"/>
    </cofactor>
</comment>
<evidence type="ECO:0000313" key="5">
    <source>
        <dbReference type="Proteomes" id="UP000004994"/>
    </source>
</evidence>
<evidence type="ECO:0000256" key="2">
    <source>
        <dbReference type="ARBA" id="ARBA00022723"/>
    </source>
</evidence>
<dbReference type="InterPro" id="IPR008930">
    <property type="entry name" value="Terpenoid_cyclase/PrenylTrfase"/>
</dbReference>
<evidence type="ECO:0000313" key="4">
    <source>
        <dbReference type="EnsemblPlants" id="Solyc09g065230.1.1"/>
    </source>
</evidence>
<evidence type="ECO:0000256" key="3">
    <source>
        <dbReference type="ARBA" id="ARBA00022842"/>
    </source>
</evidence>
<proteinExistence type="predicted"/>
<sequence length="58" mass="6737">MQCVDDSFLFSPSSTAFAFMQTRNHNCLNYLTNIVYKFNGGVLNVYPVDLFEHIWIVD</sequence>
<dbReference type="InterPro" id="IPR050148">
    <property type="entry name" value="Terpene_synthase-like"/>
</dbReference>
<dbReference type="PhylomeDB" id="K4CUF0"/>
<dbReference type="SUPFAM" id="SSF48239">
    <property type="entry name" value="Terpenoid cyclases/Protein prenyltransferases"/>
    <property type="match status" value="1"/>
</dbReference>
<keyword evidence="2" id="KW-0479">Metal-binding</keyword>
<organism evidence="4">
    <name type="scientific">Solanum lycopersicum</name>
    <name type="common">Tomato</name>
    <name type="synonym">Lycopersicon esculentum</name>
    <dbReference type="NCBI Taxonomy" id="4081"/>
    <lineage>
        <taxon>Eukaryota</taxon>
        <taxon>Viridiplantae</taxon>
        <taxon>Streptophyta</taxon>
        <taxon>Embryophyta</taxon>
        <taxon>Tracheophyta</taxon>
        <taxon>Spermatophyta</taxon>
        <taxon>Magnoliopsida</taxon>
        <taxon>eudicotyledons</taxon>
        <taxon>Gunneridae</taxon>
        <taxon>Pentapetalae</taxon>
        <taxon>asterids</taxon>
        <taxon>lamiids</taxon>
        <taxon>Solanales</taxon>
        <taxon>Solanaceae</taxon>
        <taxon>Solanoideae</taxon>
        <taxon>Solaneae</taxon>
        <taxon>Solanum</taxon>
        <taxon>Solanum subgen. Lycopersicon</taxon>
    </lineage>
</organism>
<reference evidence="4" key="1">
    <citation type="journal article" date="2012" name="Nature">
        <title>The tomato genome sequence provides insights into fleshy fruit evolution.</title>
        <authorList>
            <consortium name="Tomato Genome Consortium"/>
        </authorList>
    </citation>
    <scope>NUCLEOTIDE SEQUENCE [LARGE SCALE GENOMIC DNA]</scope>
    <source>
        <strain evidence="4">cv. Heinz 1706</strain>
    </source>
</reference>
<dbReference type="PaxDb" id="4081-Solyc09g065230.1.1"/>
<dbReference type="GO" id="GO:0016114">
    <property type="term" value="P:terpenoid biosynthetic process"/>
    <property type="evidence" value="ECO:0007669"/>
    <property type="project" value="InterPro"/>
</dbReference>
<dbReference type="STRING" id="4081.K4CUF0"/>
<dbReference type="GO" id="GO:0046872">
    <property type="term" value="F:metal ion binding"/>
    <property type="evidence" value="ECO:0007669"/>
    <property type="project" value="UniProtKB-KW"/>
</dbReference>
<keyword evidence="3" id="KW-0460">Magnesium</keyword>
<keyword evidence="5" id="KW-1185">Reference proteome</keyword>
<dbReference type="HOGENOM" id="CLU_2982818_0_0_1"/>
<dbReference type="GO" id="GO:0010333">
    <property type="term" value="F:terpene synthase activity"/>
    <property type="evidence" value="ECO:0007669"/>
    <property type="project" value="InterPro"/>
</dbReference>
<dbReference type="PANTHER" id="PTHR31739:SF4">
    <property type="entry name" value="ENT-COPALYL DIPHOSPHATE SYNTHASE, CHLOROPLASTIC"/>
    <property type="match status" value="1"/>
</dbReference>
<dbReference type="EnsemblPlants" id="Solyc09g065230.1.1">
    <property type="protein sequence ID" value="Solyc09g065230.1.1"/>
    <property type="gene ID" value="Solyc09g065230.1"/>
</dbReference>
<accession>K4CUF0</accession>
<dbReference type="InParanoid" id="K4CUF0"/>
<dbReference type="Gramene" id="Solyc09g065230.1.1">
    <property type="protein sequence ID" value="Solyc09g065230.1.1"/>
    <property type="gene ID" value="Solyc09g065230.1"/>
</dbReference>
<evidence type="ECO:0000256" key="1">
    <source>
        <dbReference type="ARBA" id="ARBA00001946"/>
    </source>
</evidence>
<dbReference type="Proteomes" id="UP000004994">
    <property type="component" value="Chromosome 9"/>
</dbReference>
<protein>
    <submittedName>
        <fullName evidence="4">Uncharacterized protein</fullName>
    </submittedName>
</protein>
<reference evidence="4" key="2">
    <citation type="submission" date="2013-04" db="UniProtKB">
        <authorList>
            <consortium name="EnsemblPlants"/>
        </authorList>
    </citation>
    <scope>IDENTIFICATION</scope>
    <source>
        <strain evidence="4">cv. Heinz 1706</strain>
    </source>
</reference>
<dbReference type="Gene3D" id="1.50.10.160">
    <property type="match status" value="1"/>
</dbReference>
<name>K4CUF0_SOLLC</name>
<dbReference type="AlphaFoldDB" id="K4CUF0"/>